<comment type="caution">
    <text evidence="1">The sequence shown here is derived from an EMBL/GenBank/DDBJ whole genome shotgun (WGS) entry which is preliminary data.</text>
</comment>
<evidence type="ECO:0000313" key="2">
    <source>
        <dbReference type="Proteomes" id="UP001186974"/>
    </source>
</evidence>
<proteinExistence type="predicted"/>
<sequence>MPLYTIAHKINLSDSQKDALAEHVTNIHATMFGAPKLFVNVHFVPANTSAYVAGRRSVNNHILANIENAWDEVVGGGGRGGSGGSKANGDGANGVKESEGEKELKGIFILGDIVAGWENGFAIPEA</sequence>
<keyword evidence="2" id="KW-1185">Reference proteome</keyword>
<protein>
    <submittedName>
        <fullName evidence="1">Uncharacterized protein</fullName>
    </submittedName>
</protein>
<dbReference type="EMBL" id="JAWDJW010003479">
    <property type="protein sequence ID" value="KAK3076850.1"/>
    <property type="molecule type" value="Genomic_DNA"/>
</dbReference>
<dbReference type="Proteomes" id="UP001186974">
    <property type="component" value="Unassembled WGS sequence"/>
</dbReference>
<organism evidence="1 2">
    <name type="scientific">Coniosporium uncinatum</name>
    <dbReference type="NCBI Taxonomy" id="93489"/>
    <lineage>
        <taxon>Eukaryota</taxon>
        <taxon>Fungi</taxon>
        <taxon>Dikarya</taxon>
        <taxon>Ascomycota</taxon>
        <taxon>Pezizomycotina</taxon>
        <taxon>Dothideomycetes</taxon>
        <taxon>Dothideomycetes incertae sedis</taxon>
        <taxon>Coniosporium</taxon>
    </lineage>
</organism>
<feature type="non-terminal residue" evidence="1">
    <location>
        <position position="126"/>
    </location>
</feature>
<name>A0ACC3DJZ5_9PEZI</name>
<reference evidence="1" key="1">
    <citation type="submission" date="2024-09" db="EMBL/GenBank/DDBJ databases">
        <title>Black Yeasts Isolated from many extreme environments.</title>
        <authorList>
            <person name="Coleine C."/>
            <person name="Stajich J.E."/>
            <person name="Selbmann L."/>
        </authorList>
    </citation>
    <scope>NUCLEOTIDE SEQUENCE</scope>
    <source>
        <strain evidence="1">CCFEE 5737</strain>
    </source>
</reference>
<accession>A0ACC3DJZ5</accession>
<evidence type="ECO:0000313" key="1">
    <source>
        <dbReference type="EMBL" id="KAK3076850.1"/>
    </source>
</evidence>
<gene>
    <name evidence="1" type="ORF">LTS18_011822</name>
</gene>